<gene>
    <name evidence="3" type="ORF">M9458_028754</name>
</gene>
<dbReference type="Proteomes" id="UP001529510">
    <property type="component" value="Unassembled WGS sequence"/>
</dbReference>
<keyword evidence="1" id="KW-0238">DNA-binding</keyword>
<evidence type="ECO:0000313" key="4">
    <source>
        <dbReference type="Proteomes" id="UP001529510"/>
    </source>
</evidence>
<feature type="region of interest" description="Disordered" evidence="2">
    <location>
        <begin position="1"/>
        <end position="90"/>
    </location>
</feature>
<dbReference type="AlphaFoldDB" id="A0ABD0PRC9"/>
<dbReference type="PANTHER" id="PTHR35617">
    <property type="entry name" value="PHAGE_INTEGRASE DOMAIN-CONTAINING PROTEIN"/>
    <property type="match status" value="1"/>
</dbReference>
<evidence type="ECO:0000256" key="2">
    <source>
        <dbReference type="SAM" id="MobiDB-lite"/>
    </source>
</evidence>
<organism evidence="3 4">
    <name type="scientific">Cirrhinus mrigala</name>
    <name type="common">Mrigala</name>
    <dbReference type="NCBI Taxonomy" id="683832"/>
    <lineage>
        <taxon>Eukaryota</taxon>
        <taxon>Metazoa</taxon>
        <taxon>Chordata</taxon>
        <taxon>Craniata</taxon>
        <taxon>Vertebrata</taxon>
        <taxon>Euteleostomi</taxon>
        <taxon>Actinopterygii</taxon>
        <taxon>Neopterygii</taxon>
        <taxon>Teleostei</taxon>
        <taxon>Ostariophysi</taxon>
        <taxon>Cypriniformes</taxon>
        <taxon>Cyprinidae</taxon>
        <taxon>Labeoninae</taxon>
        <taxon>Labeonini</taxon>
        <taxon>Cirrhinus</taxon>
    </lineage>
</organism>
<dbReference type="InterPro" id="IPR010998">
    <property type="entry name" value="Integrase_recombinase_N"/>
</dbReference>
<evidence type="ECO:0008006" key="5">
    <source>
        <dbReference type="Google" id="ProtNLM"/>
    </source>
</evidence>
<proteinExistence type="predicted"/>
<name>A0ABD0PRC9_CIRMR</name>
<accession>A0ABD0PRC9</accession>
<dbReference type="Gene3D" id="1.10.150.130">
    <property type="match status" value="1"/>
</dbReference>
<dbReference type="SUPFAM" id="SSF47823">
    <property type="entry name" value="lambda integrase-like, N-terminal domain"/>
    <property type="match status" value="1"/>
</dbReference>
<evidence type="ECO:0000256" key="1">
    <source>
        <dbReference type="ARBA" id="ARBA00023125"/>
    </source>
</evidence>
<feature type="non-terminal residue" evidence="3">
    <location>
        <position position="185"/>
    </location>
</feature>
<dbReference type="PANTHER" id="PTHR35617:SF3">
    <property type="entry name" value="CORE-BINDING (CB) DOMAIN-CONTAINING PROTEIN"/>
    <property type="match status" value="1"/>
</dbReference>
<sequence length="185" mass="19897">MALGTNQVRLSPSEPPCTDPVQDPGGRGAGLAGCALLVNPDLVRGTHAPHDSPSLEDSPEEGPSFSEDGHHLAPAPQSMEPSRLASGRDTADLSGLPQAVINTITQARAPSTRQAYALRWGLFVDWCSSRHEDPQRCSIGVLQENLERRLSPSTLKIYVAAIAVYHDAVDGLSLGRHHLIVRFLR</sequence>
<feature type="compositionally biased region" description="Polar residues" evidence="2">
    <location>
        <begin position="1"/>
        <end position="10"/>
    </location>
</feature>
<protein>
    <recommendedName>
        <fullName evidence="5">Core-binding (CB) domain-containing protein</fullName>
    </recommendedName>
</protein>
<comment type="caution">
    <text evidence="3">The sequence shown here is derived from an EMBL/GenBank/DDBJ whole genome shotgun (WGS) entry which is preliminary data.</text>
</comment>
<keyword evidence="4" id="KW-1185">Reference proteome</keyword>
<reference evidence="3 4" key="1">
    <citation type="submission" date="2024-05" db="EMBL/GenBank/DDBJ databases">
        <title>Genome sequencing and assembly of Indian major carp, Cirrhinus mrigala (Hamilton, 1822).</title>
        <authorList>
            <person name="Mohindra V."/>
            <person name="Chowdhury L.M."/>
            <person name="Lal K."/>
            <person name="Jena J.K."/>
        </authorList>
    </citation>
    <scope>NUCLEOTIDE SEQUENCE [LARGE SCALE GENOMIC DNA]</scope>
    <source>
        <strain evidence="3">CM1030</strain>
        <tissue evidence="3">Blood</tissue>
    </source>
</reference>
<dbReference type="EMBL" id="JAMKFB020000014">
    <property type="protein sequence ID" value="KAL0176424.1"/>
    <property type="molecule type" value="Genomic_DNA"/>
</dbReference>
<evidence type="ECO:0000313" key="3">
    <source>
        <dbReference type="EMBL" id="KAL0176424.1"/>
    </source>
</evidence>
<dbReference type="GO" id="GO:0003677">
    <property type="term" value="F:DNA binding"/>
    <property type="evidence" value="ECO:0007669"/>
    <property type="project" value="UniProtKB-KW"/>
</dbReference>